<organism evidence="1 2">
    <name type="scientific">Rhabditophanes sp. KR3021</name>
    <dbReference type="NCBI Taxonomy" id="114890"/>
    <lineage>
        <taxon>Eukaryota</taxon>
        <taxon>Metazoa</taxon>
        <taxon>Ecdysozoa</taxon>
        <taxon>Nematoda</taxon>
        <taxon>Chromadorea</taxon>
        <taxon>Rhabditida</taxon>
        <taxon>Tylenchina</taxon>
        <taxon>Panagrolaimomorpha</taxon>
        <taxon>Strongyloidoidea</taxon>
        <taxon>Alloionematidae</taxon>
        <taxon>Rhabditophanes</taxon>
    </lineage>
</organism>
<evidence type="ECO:0000313" key="2">
    <source>
        <dbReference type="WBParaSite" id="RSKR_0000934150.1"/>
    </source>
</evidence>
<name>A0AC35U9K5_9BILA</name>
<reference evidence="2" key="1">
    <citation type="submission" date="2016-11" db="UniProtKB">
        <authorList>
            <consortium name="WormBaseParasite"/>
        </authorList>
    </citation>
    <scope>IDENTIFICATION</scope>
    <source>
        <strain evidence="2">KR3021</strain>
    </source>
</reference>
<accession>A0AC35U9K5</accession>
<sequence length="77" mass="9002">MDLELIRSSVKGIKTLTELQVCKNISVTPYFHMLMDHFVPQIERLRSVSFFSDQCSENVHSYMDKDTERVAALNHRD</sequence>
<dbReference type="WBParaSite" id="RSKR_0000934150.1">
    <property type="protein sequence ID" value="RSKR_0000934150.1"/>
    <property type="gene ID" value="RSKR_0000934150"/>
</dbReference>
<evidence type="ECO:0000313" key="1">
    <source>
        <dbReference type="Proteomes" id="UP000095286"/>
    </source>
</evidence>
<dbReference type="Proteomes" id="UP000095286">
    <property type="component" value="Unplaced"/>
</dbReference>
<protein>
    <submittedName>
        <fullName evidence="2">F-box/LRR-repeat protein</fullName>
    </submittedName>
</protein>
<proteinExistence type="predicted"/>